<dbReference type="InterPro" id="IPR036291">
    <property type="entry name" value="NAD(P)-bd_dom_sf"/>
</dbReference>
<dbReference type="CDD" id="cd05233">
    <property type="entry name" value="SDR_c"/>
    <property type="match status" value="1"/>
</dbReference>
<dbReference type="PANTHER" id="PTHR24321">
    <property type="entry name" value="DEHYDROGENASES, SHORT CHAIN"/>
    <property type="match status" value="1"/>
</dbReference>
<gene>
    <name evidence="3" type="ORF">FHP25_13880</name>
</gene>
<dbReference type="GO" id="GO:0016491">
    <property type="term" value="F:oxidoreductase activity"/>
    <property type="evidence" value="ECO:0007669"/>
    <property type="project" value="UniProtKB-KW"/>
</dbReference>
<dbReference type="RefSeq" id="WP_147847535.1">
    <property type="nucleotide sequence ID" value="NZ_VDUZ01000013.1"/>
</dbReference>
<accession>A0A5C8PPC5</accession>
<dbReference type="Gene3D" id="3.40.50.720">
    <property type="entry name" value="NAD(P)-binding Rossmann-like Domain"/>
    <property type="match status" value="1"/>
</dbReference>
<dbReference type="OrthoDB" id="7499742at2"/>
<dbReference type="InterPro" id="IPR002347">
    <property type="entry name" value="SDR_fam"/>
</dbReference>
<evidence type="ECO:0000256" key="2">
    <source>
        <dbReference type="ARBA" id="ARBA00023002"/>
    </source>
</evidence>
<dbReference type="FunFam" id="3.40.50.720:FF:000084">
    <property type="entry name" value="Short-chain dehydrogenase reductase"/>
    <property type="match status" value="1"/>
</dbReference>
<dbReference type="PANTHER" id="PTHR24321:SF8">
    <property type="entry name" value="ESTRADIOL 17-BETA-DEHYDROGENASE 8-RELATED"/>
    <property type="match status" value="1"/>
</dbReference>
<evidence type="ECO:0000313" key="3">
    <source>
        <dbReference type="EMBL" id="TXL75732.1"/>
    </source>
</evidence>
<keyword evidence="2" id="KW-0560">Oxidoreductase</keyword>
<evidence type="ECO:0000256" key="1">
    <source>
        <dbReference type="ARBA" id="ARBA00006484"/>
    </source>
</evidence>
<dbReference type="PRINTS" id="PR00080">
    <property type="entry name" value="SDRFAMILY"/>
</dbReference>
<dbReference type="AlphaFoldDB" id="A0A5C8PPC5"/>
<name>A0A5C8PPC5_9HYPH</name>
<keyword evidence="4" id="KW-1185">Reference proteome</keyword>
<organism evidence="3 4">
    <name type="scientific">Vineibacter terrae</name>
    <dbReference type="NCBI Taxonomy" id="2586908"/>
    <lineage>
        <taxon>Bacteria</taxon>
        <taxon>Pseudomonadati</taxon>
        <taxon>Pseudomonadota</taxon>
        <taxon>Alphaproteobacteria</taxon>
        <taxon>Hyphomicrobiales</taxon>
        <taxon>Vineibacter</taxon>
    </lineage>
</organism>
<comment type="similarity">
    <text evidence="1">Belongs to the short-chain dehydrogenases/reductases (SDR) family.</text>
</comment>
<dbReference type="Pfam" id="PF13561">
    <property type="entry name" value="adh_short_C2"/>
    <property type="match status" value="1"/>
</dbReference>
<reference evidence="3 4" key="1">
    <citation type="submission" date="2019-06" db="EMBL/GenBank/DDBJ databases">
        <title>New taxonomy in bacterial strain CC-CFT640, isolated from vineyard.</title>
        <authorList>
            <person name="Lin S.-Y."/>
            <person name="Tsai C.-F."/>
            <person name="Young C.-C."/>
        </authorList>
    </citation>
    <scope>NUCLEOTIDE SEQUENCE [LARGE SCALE GENOMIC DNA]</scope>
    <source>
        <strain evidence="3 4">CC-CFT640</strain>
    </source>
</reference>
<sequence>MKLSGQVAIITGAASGIGRATVELALREGARVVAVDRDAAALATLAGTRGEMACRCIAGDVLDEALARTAVDDTVAAWGRVDILVTAAGISLGKPALETSLTDWNDVMAVNVTGTFLWIRECLRQMTRQGSGAIVTLASQLARAGGRNNAAYVASKGAVLALTRAVALDYVDRGIRCNAVLPGATETPMLNRSFNRAADPDAARERSRTRHAMGRFGKPEEVAAAILYLAGSDASFVTGVELPVDGGWLAA</sequence>
<protein>
    <submittedName>
        <fullName evidence="3">SDR family oxidoreductase</fullName>
    </submittedName>
</protein>
<comment type="caution">
    <text evidence="3">The sequence shown here is derived from an EMBL/GenBank/DDBJ whole genome shotgun (WGS) entry which is preliminary data.</text>
</comment>
<dbReference type="PRINTS" id="PR00081">
    <property type="entry name" value="GDHRDH"/>
</dbReference>
<dbReference type="InterPro" id="IPR020904">
    <property type="entry name" value="Sc_DH/Rdtase_CS"/>
</dbReference>
<dbReference type="EMBL" id="VDUZ01000013">
    <property type="protein sequence ID" value="TXL75732.1"/>
    <property type="molecule type" value="Genomic_DNA"/>
</dbReference>
<dbReference type="PROSITE" id="PS00061">
    <property type="entry name" value="ADH_SHORT"/>
    <property type="match status" value="1"/>
</dbReference>
<proteinExistence type="inferred from homology"/>
<dbReference type="SUPFAM" id="SSF51735">
    <property type="entry name" value="NAD(P)-binding Rossmann-fold domains"/>
    <property type="match status" value="1"/>
</dbReference>
<dbReference type="Proteomes" id="UP000321638">
    <property type="component" value="Unassembled WGS sequence"/>
</dbReference>
<evidence type="ECO:0000313" key="4">
    <source>
        <dbReference type="Proteomes" id="UP000321638"/>
    </source>
</evidence>